<comment type="caution">
    <text evidence="2">The sequence shown here is derived from an EMBL/GenBank/DDBJ whole genome shotgun (WGS) entry which is preliminary data.</text>
</comment>
<accession>A0ABS1LQK4</accession>
<dbReference type="RefSeq" id="WP_201850185.1">
    <property type="nucleotide sequence ID" value="NZ_JABBYC010000050.1"/>
</dbReference>
<protein>
    <submittedName>
        <fullName evidence="2">Uncharacterized protein</fullName>
    </submittedName>
</protein>
<dbReference type="Proteomes" id="UP000675409">
    <property type="component" value="Unassembled WGS sequence"/>
</dbReference>
<feature type="transmembrane region" description="Helical" evidence="1">
    <location>
        <begin position="81"/>
        <end position="105"/>
    </location>
</feature>
<gene>
    <name evidence="2" type="ORF">HGK34_18655</name>
</gene>
<keyword evidence="3" id="KW-1185">Reference proteome</keyword>
<keyword evidence="1" id="KW-1133">Transmembrane helix</keyword>
<sequence length="188" mass="20016">MTDQPPVRQQTIRIEQGQLHTAGGVFQVSRIDGTQVMDRWYRPAGPGCVFMALGLACALAAVAFALTGFVVVTADPGTPEWIGQMIGMAIFVGPCAVGAIVFFVAHVRAQPRTAYWHELEIWVSGTRHVIAAWQVEPLWAIQNEIAAAQRDAGYVGQPIFIGQVNTVSGKNNAANFGGHGNSAQTGGS</sequence>
<organism evidence="2 3">
    <name type="scientific">Myceligenerans indicum</name>
    <dbReference type="NCBI Taxonomy" id="2593663"/>
    <lineage>
        <taxon>Bacteria</taxon>
        <taxon>Bacillati</taxon>
        <taxon>Actinomycetota</taxon>
        <taxon>Actinomycetes</taxon>
        <taxon>Micrococcales</taxon>
        <taxon>Promicromonosporaceae</taxon>
        <taxon>Myceligenerans</taxon>
    </lineage>
</organism>
<name>A0ABS1LQK4_9MICO</name>
<reference evidence="2 3" key="1">
    <citation type="journal article" date="2021" name="Arch. Microbiol.">
        <title>Myceligenerans indicum sp. nov., an actinobacterium isolated from mangrove sediment of Sundarbans, India.</title>
        <authorList>
            <person name="Asha K."/>
            <person name="Bhadury P."/>
        </authorList>
    </citation>
    <scope>NUCLEOTIDE SEQUENCE [LARGE SCALE GENOMIC DNA]</scope>
    <source>
        <strain evidence="2 3">I2</strain>
    </source>
</reference>
<keyword evidence="1" id="KW-0472">Membrane</keyword>
<proteinExistence type="predicted"/>
<evidence type="ECO:0000313" key="3">
    <source>
        <dbReference type="Proteomes" id="UP000675409"/>
    </source>
</evidence>
<dbReference type="EMBL" id="JABBYC010000050">
    <property type="protein sequence ID" value="MBL0888279.1"/>
    <property type="molecule type" value="Genomic_DNA"/>
</dbReference>
<evidence type="ECO:0000313" key="2">
    <source>
        <dbReference type="EMBL" id="MBL0888279.1"/>
    </source>
</evidence>
<keyword evidence="1" id="KW-0812">Transmembrane</keyword>
<feature type="transmembrane region" description="Helical" evidence="1">
    <location>
        <begin position="47"/>
        <end position="69"/>
    </location>
</feature>
<evidence type="ECO:0000256" key="1">
    <source>
        <dbReference type="SAM" id="Phobius"/>
    </source>
</evidence>